<keyword evidence="2 5" id="KW-0812">Transmembrane</keyword>
<feature type="non-terminal residue" evidence="6">
    <location>
        <position position="177"/>
    </location>
</feature>
<accession>T1CGX8</accession>
<dbReference type="InterPro" id="IPR002809">
    <property type="entry name" value="EMC3/TMCO1"/>
</dbReference>
<evidence type="ECO:0000256" key="4">
    <source>
        <dbReference type="ARBA" id="ARBA00023136"/>
    </source>
</evidence>
<dbReference type="GO" id="GO:0016020">
    <property type="term" value="C:membrane"/>
    <property type="evidence" value="ECO:0007669"/>
    <property type="project" value="UniProtKB-SubCell"/>
</dbReference>
<feature type="transmembrane region" description="Helical" evidence="5">
    <location>
        <begin position="142"/>
        <end position="161"/>
    </location>
</feature>
<name>T1CGX8_9ZZZZ</name>
<comment type="caution">
    <text evidence="6">The sequence shown here is derived from an EMBL/GenBank/DDBJ whole genome shotgun (WGS) entry which is preliminary data.</text>
</comment>
<organism evidence="6">
    <name type="scientific">mine drainage metagenome</name>
    <dbReference type="NCBI Taxonomy" id="410659"/>
    <lineage>
        <taxon>unclassified sequences</taxon>
        <taxon>metagenomes</taxon>
        <taxon>ecological metagenomes</taxon>
    </lineage>
</organism>
<proteinExistence type="predicted"/>
<protein>
    <submittedName>
        <fullName evidence="6">Membrane protein containing DUF106, transmembrane</fullName>
    </submittedName>
</protein>
<dbReference type="AlphaFoldDB" id="T1CGX8"/>
<dbReference type="PANTHER" id="PTHR42198">
    <property type="entry name" value="INTEGRAL MEMBRANE PROTEIN"/>
    <property type="match status" value="1"/>
</dbReference>
<evidence type="ECO:0000256" key="5">
    <source>
        <dbReference type="SAM" id="Phobius"/>
    </source>
</evidence>
<evidence type="ECO:0000256" key="2">
    <source>
        <dbReference type="ARBA" id="ARBA00022692"/>
    </source>
</evidence>
<reference evidence="6" key="2">
    <citation type="journal article" date="2014" name="ISME J.">
        <title>Microbial stratification in low pH oxic and suboxic macroscopic growths along an acid mine drainage.</title>
        <authorList>
            <person name="Mendez-Garcia C."/>
            <person name="Mesa V."/>
            <person name="Sprenger R.R."/>
            <person name="Richter M."/>
            <person name="Diez M.S."/>
            <person name="Solano J."/>
            <person name="Bargiela R."/>
            <person name="Golyshina O.V."/>
            <person name="Manteca A."/>
            <person name="Ramos J.L."/>
            <person name="Gallego J.R."/>
            <person name="Llorente I."/>
            <person name="Martins Dos Santos V.A."/>
            <person name="Jensen O.N."/>
            <person name="Pelaez A.I."/>
            <person name="Sanchez J."/>
            <person name="Ferrer M."/>
        </authorList>
    </citation>
    <scope>NUCLEOTIDE SEQUENCE</scope>
</reference>
<reference evidence="6" key="1">
    <citation type="submission" date="2013-08" db="EMBL/GenBank/DDBJ databases">
        <authorList>
            <person name="Mendez C."/>
            <person name="Richter M."/>
            <person name="Ferrer M."/>
            <person name="Sanchez J."/>
        </authorList>
    </citation>
    <scope>NUCLEOTIDE SEQUENCE</scope>
</reference>
<dbReference type="InterPro" id="IPR038978">
    <property type="entry name" value="MJ0935"/>
</dbReference>
<evidence type="ECO:0000256" key="1">
    <source>
        <dbReference type="ARBA" id="ARBA00004141"/>
    </source>
</evidence>
<dbReference type="SMART" id="SM01415">
    <property type="entry name" value="DUF106"/>
    <property type="match status" value="1"/>
</dbReference>
<dbReference type="EMBL" id="AUZX01000155">
    <property type="protein sequence ID" value="EQD81083.1"/>
    <property type="molecule type" value="Genomic_DNA"/>
</dbReference>
<evidence type="ECO:0000313" key="6">
    <source>
        <dbReference type="EMBL" id="EQD81083.1"/>
    </source>
</evidence>
<dbReference type="Pfam" id="PF01956">
    <property type="entry name" value="EMC3_TMCO1"/>
    <property type="match status" value="1"/>
</dbReference>
<keyword evidence="3 5" id="KW-1133">Transmembrane helix</keyword>
<gene>
    <name evidence="6" type="ORF">B1A_00202</name>
</gene>
<comment type="subcellular location">
    <subcellularLocation>
        <location evidence="1">Membrane</location>
        <topology evidence="1">Multi-pass membrane protein</topology>
    </subcellularLocation>
</comment>
<dbReference type="PANTHER" id="PTHR42198:SF1">
    <property type="entry name" value="INTEGRAL MEMBRANE PROTEIN"/>
    <property type="match status" value="1"/>
</dbReference>
<sequence>MTDDLQKQKQKEMMKSLTQTQMLYFGIFIFSMVVIYLAPLRQAIGTALGSVLDPTIGFNFGLPVVTLVLSGVIIGVVTAVPRYIFTDWLKMGKAQSRTRAFSEALRKAYRENDTDKVKKLQKLRTEMTMEQQMVQMNNTKPLMFLSFFTILIFVWLFVFVYNMNYAYISTPWNPTVP</sequence>
<feature type="transmembrane region" description="Helical" evidence="5">
    <location>
        <begin position="21"/>
        <end position="40"/>
    </location>
</feature>
<evidence type="ECO:0000256" key="3">
    <source>
        <dbReference type="ARBA" id="ARBA00022989"/>
    </source>
</evidence>
<keyword evidence="4 5" id="KW-0472">Membrane</keyword>
<feature type="transmembrane region" description="Helical" evidence="5">
    <location>
        <begin position="60"/>
        <end position="85"/>
    </location>
</feature>